<dbReference type="OrthoDB" id="2674399at2759"/>
<dbReference type="EMBL" id="KV417645">
    <property type="protein sequence ID" value="KZP12538.1"/>
    <property type="molecule type" value="Genomic_DNA"/>
</dbReference>
<proteinExistence type="predicted"/>
<gene>
    <name evidence="1" type="ORF">FIBSPDRAFT_961249</name>
</gene>
<protein>
    <submittedName>
        <fullName evidence="1">Uncharacterized protein</fullName>
    </submittedName>
</protein>
<organism evidence="1">
    <name type="scientific">Athelia psychrophila</name>
    <dbReference type="NCBI Taxonomy" id="1759441"/>
    <lineage>
        <taxon>Eukaryota</taxon>
        <taxon>Fungi</taxon>
        <taxon>Dikarya</taxon>
        <taxon>Basidiomycota</taxon>
        <taxon>Agaricomycotina</taxon>
        <taxon>Agaricomycetes</taxon>
        <taxon>Agaricomycetidae</taxon>
        <taxon>Atheliales</taxon>
        <taxon>Atheliaceae</taxon>
        <taxon>Athelia</taxon>
    </lineage>
</organism>
<evidence type="ECO:0000313" key="1">
    <source>
        <dbReference type="EMBL" id="KZP12538.1"/>
    </source>
</evidence>
<dbReference type="AlphaFoldDB" id="A0A166BDQ7"/>
<reference evidence="1" key="1">
    <citation type="journal article" date="2016" name="Mol. Biol. Evol.">
        <title>Comparative Genomics of Early-Diverging Mushroom-Forming Fungi Provides Insights into the Origins of Lignocellulose Decay Capabilities.</title>
        <authorList>
            <person name="Nagy L.G."/>
            <person name="Riley R."/>
            <person name="Tritt A."/>
            <person name="Adam C."/>
            <person name="Daum C."/>
            <person name="Floudas D."/>
            <person name="Sun H."/>
            <person name="Yadav J.S."/>
            <person name="Pangilinan J."/>
            <person name="Larsson K.H."/>
            <person name="Matsuura K."/>
            <person name="Barry K."/>
            <person name="Labutti K."/>
            <person name="Kuo R."/>
            <person name="Ohm R.A."/>
            <person name="Bhattacharya S.S."/>
            <person name="Shirouzu T."/>
            <person name="Yoshinaga Y."/>
            <person name="Martin F.M."/>
            <person name="Grigoriev I.V."/>
            <person name="Hibbett D.S."/>
        </authorList>
    </citation>
    <scope>NUCLEOTIDE SEQUENCE [LARGE SCALE GENOMIC DNA]</scope>
    <source>
        <strain evidence="1">CBS 109695</strain>
    </source>
</reference>
<accession>A0A166BDQ7</accession>
<name>A0A166BDQ7_9AGAM</name>
<sequence>MVPNSPVVHIHLHQYPHIFVDSHSSNIPVSASSPGVTRGSGIDHQYAIYLDSESDDENDAIGSTFNLAAILESLASCYPKVNFQQYEGKLCGHGIMYLDIAARFEASWYTDPAKAGMLDGEAALFRE</sequence>